<sequence length="586" mass="69041">MDEKGDFLKKKYKTIFFIIILALICLNIFAFFYTKNSIHRRYNKLHKTTAENIKNIFKININEAITIKCFFENSDHVECTEYNNFVSYIIYANPSIENIVFCSDKQIYCIDSKKDCPFFEKYKEIAPYGISIQEHGDFKVLIYKLNINAKQKGDLFAIFNYDSIISSINLNIFRDLNFSIDLYSNRNKYKDYIAFSVYNQRFIVSKEKSVFTPVEKGYIFALLMQFLFFIFGIFILKLKTKNHLLIESRENINLEKELIKENQLSALVILDKSGLIIDVNKKTSEMLGYKKDLLLKKSFHEFIFNEKDRYIFLRRILYPENSDRRNIYNIILKDKYDNKVPCSVLINYKYYEGKIVSIILNFQDLSEHIEKDNLINDLESFTGSVSHDLLNPLSLIQGYTDLIDWEEDENKRKEYLSKITKSCNNMRLIIEYLLEFSRISKKQLKKEDVNLTELVSELLESHFEEKIAKVKFKLNDTKDIKADKDFMKLALTNLISNALKYSSKEIEPIIEFGEKDGVFYIKDNGVGFSMKEYQKLFKNFSRLHDKSQFKGFGLGLNTVKRIIEKHGGKIWAESAEDQGATFFFKL</sequence>
<dbReference type="InterPro" id="IPR003661">
    <property type="entry name" value="HisK_dim/P_dom"/>
</dbReference>
<keyword evidence="7" id="KW-1133">Transmembrane helix</keyword>
<organism evidence="10 11">
    <name type="scientific">Muiribacterium halophilum</name>
    <dbReference type="NCBI Taxonomy" id="2053465"/>
    <lineage>
        <taxon>Bacteria</taxon>
        <taxon>Candidatus Muiribacteriota</taxon>
        <taxon>Candidatus Muiribacteriia</taxon>
        <taxon>Candidatus Muiribacteriales</taxon>
        <taxon>Candidatus Muiribacteriaceae</taxon>
        <taxon>Candidatus Muiribacterium</taxon>
    </lineage>
</organism>
<evidence type="ECO:0000259" key="8">
    <source>
        <dbReference type="PROSITE" id="PS50109"/>
    </source>
</evidence>
<dbReference type="PROSITE" id="PS50112">
    <property type="entry name" value="PAS"/>
    <property type="match status" value="1"/>
</dbReference>
<keyword evidence="6 7" id="KW-0472">Membrane</keyword>
<dbReference type="GO" id="GO:0000156">
    <property type="term" value="F:phosphorelay response regulator activity"/>
    <property type="evidence" value="ECO:0007669"/>
    <property type="project" value="TreeGrafter"/>
</dbReference>
<dbReference type="InterPro" id="IPR000014">
    <property type="entry name" value="PAS"/>
</dbReference>
<reference evidence="10 11" key="1">
    <citation type="submission" date="2017-11" db="EMBL/GenBank/DDBJ databases">
        <title>Genome-resolved metagenomics identifies genetic mobility, metabolic interactions, and unexpected diversity in perchlorate-reducing communities.</title>
        <authorList>
            <person name="Barnum T.P."/>
            <person name="Figueroa I.A."/>
            <person name="Carlstrom C.I."/>
            <person name="Lucas L.N."/>
            <person name="Engelbrektson A.L."/>
            <person name="Coates J.D."/>
        </authorList>
    </citation>
    <scope>NUCLEOTIDE SEQUENCE [LARGE SCALE GENOMIC DNA]</scope>
    <source>
        <strain evidence="10">BM706</strain>
    </source>
</reference>
<dbReference type="InterPro" id="IPR036890">
    <property type="entry name" value="HATPase_C_sf"/>
</dbReference>
<dbReference type="Pfam" id="PF02518">
    <property type="entry name" value="HATPase_c"/>
    <property type="match status" value="1"/>
</dbReference>
<evidence type="ECO:0000313" key="11">
    <source>
        <dbReference type="Proteomes" id="UP000234857"/>
    </source>
</evidence>
<dbReference type="GO" id="GO:0016020">
    <property type="term" value="C:membrane"/>
    <property type="evidence" value="ECO:0007669"/>
    <property type="project" value="UniProtKB-SubCell"/>
</dbReference>
<evidence type="ECO:0000256" key="3">
    <source>
        <dbReference type="ARBA" id="ARBA00022553"/>
    </source>
</evidence>
<feature type="domain" description="Histidine kinase" evidence="8">
    <location>
        <begin position="384"/>
        <end position="586"/>
    </location>
</feature>
<evidence type="ECO:0000259" key="9">
    <source>
        <dbReference type="PROSITE" id="PS50112"/>
    </source>
</evidence>
<evidence type="ECO:0000256" key="2">
    <source>
        <dbReference type="ARBA" id="ARBA00012438"/>
    </source>
</evidence>
<dbReference type="PANTHER" id="PTHR42878">
    <property type="entry name" value="TWO-COMPONENT HISTIDINE KINASE"/>
    <property type="match status" value="1"/>
</dbReference>
<evidence type="ECO:0000256" key="7">
    <source>
        <dbReference type="SAM" id="Phobius"/>
    </source>
</evidence>
<evidence type="ECO:0000256" key="4">
    <source>
        <dbReference type="ARBA" id="ARBA00022679"/>
    </source>
</evidence>
<dbReference type="Gene3D" id="3.30.565.10">
    <property type="entry name" value="Histidine kinase-like ATPase, C-terminal domain"/>
    <property type="match status" value="1"/>
</dbReference>
<dbReference type="Gene3D" id="1.10.287.130">
    <property type="match status" value="1"/>
</dbReference>
<dbReference type="InterPro" id="IPR050351">
    <property type="entry name" value="BphY/WalK/GraS-like"/>
</dbReference>
<dbReference type="SMART" id="SM00388">
    <property type="entry name" value="HisKA"/>
    <property type="match status" value="1"/>
</dbReference>
<dbReference type="InterPro" id="IPR004358">
    <property type="entry name" value="Sig_transdc_His_kin-like_C"/>
</dbReference>
<dbReference type="PRINTS" id="PR00344">
    <property type="entry name" value="BCTRLSENSOR"/>
</dbReference>
<accession>A0A2N5ZCP9</accession>
<dbReference type="CDD" id="cd00082">
    <property type="entry name" value="HisKA"/>
    <property type="match status" value="1"/>
</dbReference>
<feature type="domain" description="PAS" evidence="9">
    <location>
        <begin position="261"/>
        <end position="321"/>
    </location>
</feature>
<dbReference type="GO" id="GO:0000155">
    <property type="term" value="F:phosphorelay sensor kinase activity"/>
    <property type="evidence" value="ECO:0007669"/>
    <property type="project" value="InterPro"/>
</dbReference>
<dbReference type="InterPro" id="IPR035965">
    <property type="entry name" value="PAS-like_dom_sf"/>
</dbReference>
<dbReference type="SUPFAM" id="SSF47384">
    <property type="entry name" value="Homodimeric domain of signal transducing histidine kinase"/>
    <property type="match status" value="1"/>
</dbReference>
<comment type="catalytic activity">
    <reaction evidence="1">
        <text>ATP + protein L-histidine = ADP + protein N-phospho-L-histidine.</text>
        <dbReference type="EC" id="2.7.13.3"/>
    </reaction>
</comment>
<dbReference type="InterPro" id="IPR036097">
    <property type="entry name" value="HisK_dim/P_sf"/>
</dbReference>
<dbReference type="EMBL" id="PKTG01000114">
    <property type="protein sequence ID" value="PLX16458.1"/>
    <property type="molecule type" value="Genomic_DNA"/>
</dbReference>
<dbReference type="Proteomes" id="UP000234857">
    <property type="component" value="Unassembled WGS sequence"/>
</dbReference>
<dbReference type="SUPFAM" id="SSF55874">
    <property type="entry name" value="ATPase domain of HSP90 chaperone/DNA topoisomerase II/histidine kinase"/>
    <property type="match status" value="1"/>
</dbReference>
<keyword evidence="3" id="KW-0597">Phosphoprotein</keyword>
<dbReference type="PANTHER" id="PTHR42878:SF15">
    <property type="entry name" value="BACTERIOPHYTOCHROME"/>
    <property type="match status" value="1"/>
</dbReference>
<keyword evidence="4" id="KW-0808">Transferase</keyword>
<dbReference type="Gene3D" id="3.30.450.20">
    <property type="entry name" value="PAS domain"/>
    <property type="match status" value="1"/>
</dbReference>
<dbReference type="GO" id="GO:0007234">
    <property type="term" value="P:osmosensory signaling via phosphorelay pathway"/>
    <property type="evidence" value="ECO:0007669"/>
    <property type="project" value="TreeGrafter"/>
</dbReference>
<dbReference type="PROSITE" id="PS50109">
    <property type="entry name" value="HIS_KIN"/>
    <property type="match status" value="1"/>
</dbReference>
<dbReference type="Pfam" id="PF00512">
    <property type="entry name" value="HisKA"/>
    <property type="match status" value="1"/>
</dbReference>
<comment type="caution">
    <text evidence="10">The sequence shown here is derived from an EMBL/GenBank/DDBJ whole genome shotgun (WGS) entry which is preliminary data.</text>
</comment>
<feature type="transmembrane region" description="Helical" evidence="7">
    <location>
        <begin position="217"/>
        <end position="236"/>
    </location>
</feature>
<dbReference type="EC" id="2.7.13.3" evidence="2"/>
<gene>
    <name evidence="10" type="ORF">C0601_10095</name>
</gene>
<dbReference type="SUPFAM" id="SSF55785">
    <property type="entry name" value="PYP-like sensor domain (PAS domain)"/>
    <property type="match status" value="1"/>
</dbReference>
<dbReference type="CDD" id="cd00130">
    <property type="entry name" value="PAS"/>
    <property type="match status" value="1"/>
</dbReference>
<evidence type="ECO:0000256" key="6">
    <source>
        <dbReference type="ARBA" id="ARBA00023136"/>
    </source>
</evidence>
<dbReference type="FunFam" id="3.30.565.10:FF:000006">
    <property type="entry name" value="Sensor histidine kinase WalK"/>
    <property type="match status" value="1"/>
</dbReference>
<dbReference type="NCBIfam" id="TIGR00229">
    <property type="entry name" value="sensory_box"/>
    <property type="match status" value="1"/>
</dbReference>
<dbReference type="Pfam" id="PF13426">
    <property type="entry name" value="PAS_9"/>
    <property type="match status" value="1"/>
</dbReference>
<name>A0A2N5ZCP9_MUIH1</name>
<keyword evidence="5" id="KW-0418">Kinase</keyword>
<evidence type="ECO:0000256" key="5">
    <source>
        <dbReference type="ARBA" id="ARBA00022777"/>
    </source>
</evidence>
<dbReference type="InterPro" id="IPR003594">
    <property type="entry name" value="HATPase_dom"/>
</dbReference>
<dbReference type="SMART" id="SM00387">
    <property type="entry name" value="HATPase_c"/>
    <property type="match status" value="1"/>
</dbReference>
<protein>
    <recommendedName>
        <fullName evidence="2">histidine kinase</fullName>
        <ecNumber evidence="2">2.7.13.3</ecNumber>
    </recommendedName>
</protein>
<dbReference type="GO" id="GO:0030295">
    <property type="term" value="F:protein kinase activator activity"/>
    <property type="evidence" value="ECO:0007669"/>
    <property type="project" value="TreeGrafter"/>
</dbReference>
<dbReference type="InterPro" id="IPR005467">
    <property type="entry name" value="His_kinase_dom"/>
</dbReference>
<evidence type="ECO:0000256" key="1">
    <source>
        <dbReference type="ARBA" id="ARBA00000085"/>
    </source>
</evidence>
<dbReference type="AlphaFoldDB" id="A0A2N5ZCP9"/>
<proteinExistence type="predicted"/>
<evidence type="ECO:0000313" key="10">
    <source>
        <dbReference type="EMBL" id="PLX16458.1"/>
    </source>
</evidence>
<keyword evidence="7" id="KW-0812">Transmembrane</keyword>
<feature type="transmembrane region" description="Helical" evidence="7">
    <location>
        <begin position="12"/>
        <end position="33"/>
    </location>
</feature>